<comment type="similarity">
    <text evidence="1">Belongs to the protein kinase superfamily. AGC Ser/Thr protein kinase family.</text>
</comment>
<dbReference type="Pfam" id="PF00069">
    <property type="entry name" value="Pkinase"/>
    <property type="match status" value="2"/>
</dbReference>
<evidence type="ECO:0000256" key="6">
    <source>
        <dbReference type="ARBA" id="ARBA00022777"/>
    </source>
</evidence>
<evidence type="ECO:0000313" key="13">
    <source>
        <dbReference type="Proteomes" id="UP000734854"/>
    </source>
</evidence>
<comment type="caution">
    <text evidence="12">The sequence shown here is derived from an EMBL/GenBank/DDBJ whole genome shotgun (WGS) entry which is preliminary data.</text>
</comment>
<keyword evidence="4" id="KW-0808">Transferase</keyword>
<dbReference type="PANTHER" id="PTHR45637">
    <property type="entry name" value="FLIPPASE KINASE 1-RELATED"/>
    <property type="match status" value="1"/>
</dbReference>
<dbReference type="AlphaFoldDB" id="A0A8J5LD16"/>
<dbReference type="InterPro" id="IPR000719">
    <property type="entry name" value="Prot_kinase_dom"/>
</dbReference>
<evidence type="ECO:0000256" key="4">
    <source>
        <dbReference type="ARBA" id="ARBA00022679"/>
    </source>
</evidence>
<dbReference type="OrthoDB" id="432483at2759"/>
<reference evidence="12 13" key="1">
    <citation type="submission" date="2020-08" db="EMBL/GenBank/DDBJ databases">
        <title>Plant Genome Project.</title>
        <authorList>
            <person name="Zhang R.-G."/>
        </authorList>
    </citation>
    <scope>NUCLEOTIDE SEQUENCE [LARGE SCALE GENOMIC DNA]</scope>
    <source>
        <tissue evidence="12">Rhizome</tissue>
    </source>
</reference>
<dbReference type="FunFam" id="1.10.510.10:FF:000294">
    <property type="entry name" value="Serine/threonine-protein kinase OXI1"/>
    <property type="match status" value="1"/>
</dbReference>
<dbReference type="GO" id="GO:0005524">
    <property type="term" value="F:ATP binding"/>
    <property type="evidence" value="ECO:0007669"/>
    <property type="project" value="UniProtKB-KW"/>
</dbReference>
<organism evidence="12 13">
    <name type="scientific">Zingiber officinale</name>
    <name type="common">Ginger</name>
    <name type="synonym">Amomum zingiber</name>
    <dbReference type="NCBI Taxonomy" id="94328"/>
    <lineage>
        <taxon>Eukaryota</taxon>
        <taxon>Viridiplantae</taxon>
        <taxon>Streptophyta</taxon>
        <taxon>Embryophyta</taxon>
        <taxon>Tracheophyta</taxon>
        <taxon>Spermatophyta</taxon>
        <taxon>Magnoliopsida</taxon>
        <taxon>Liliopsida</taxon>
        <taxon>Zingiberales</taxon>
        <taxon>Zingiberaceae</taxon>
        <taxon>Zingiber</taxon>
    </lineage>
</organism>
<evidence type="ECO:0000256" key="2">
    <source>
        <dbReference type="ARBA" id="ARBA00012513"/>
    </source>
</evidence>
<proteinExistence type="inferred from homology"/>
<evidence type="ECO:0000313" key="12">
    <source>
        <dbReference type="EMBL" id="KAG6513481.1"/>
    </source>
</evidence>
<evidence type="ECO:0000256" key="5">
    <source>
        <dbReference type="ARBA" id="ARBA00022741"/>
    </source>
</evidence>
<evidence type="ECO:0000256" key="9">
    <source>
        <dbReference type="ARBA" id="ARBA00048679"/>
    </source>
</evidence>
<keyword evidence="5" id="KW-0547">Nucleotide-binding</keyword>
<dbReference type="GO" id="GO:0004674">
    <property type="term" value="F:protein serine/threonine kinase activity"/>
    <property type="evidence" value="ECO:0007669"/>
    <property type="project" value="UniProtKB-KW"/>
</dbReference>
<evidence type="ECO:0000256" key="8">
    <source>
        <dbReference type="ARBA" id="ARBA00047899"/>
    </source>
</evidence>
<evidence type="ECO:0000256" key="10">
    <source>
        <dbReference type="SAM" id="MobiDB-lite"/>
    </source>
</evidence>
<accession>A0A8J5LD16</accession>
<gene>
    <name evidence="12" type="ORF">ZIOFF_023811</name>
</gene>
<dbReference type="PROSITE" id="PS50011">
    <property type="entry name" value="PROTEIN_KINASE_DOM"/>
    <property type="match status" value="1"/>
</dbReference>
<evidence type="ECO:0000256" key="1">
    <source>
        <dbReference type="ARBA" id="ARBA00009903"/>
    </source>
</evidence>
<evidence type="ECO:0000256" key="7">
    <source>
        <dbReference type="ARBA" id="ARBA00022840"/>
    </source>
</evidence>
<protein>
    <recommendedName>
        <fullName evidence="2">non-specific serine/threonine protein kinase</fullName>
        <ecNumber evidence="2">2.7.11.1</ecNumber>
    </recommendedName>
</protein>
<evidence type="ECO:0000259" key="11">
    <source>
        <dbReference type="PROSITE" id="PS50011"/>
    </source>
</evidence>
<sequence length="576" mass="62974">MPTSDDCSEPPPLSPSAAAAEPLSRSIFPLSSPAVSARRRASLSSLIADSPPQDDSVVRERNLVLPSSPGHASRIAAPSDVFFDPMLSLSDAKDDCLSFVTARVSHGTACSVGARSTVSDFQDEDSRRNPGSSGDDDADDECSSSSGSWCSGWSSTAGGWWAKKPHQANDGRWDAIRAVSIRDGRLGLGHFRLLERLGSGDIGCVYLAELRGKGSPLFAVKVMDKAALVSRKKLSRAQTEREILQCLDHPFLPTLYAHFETENFSCLVMEFYSGGDLRDLQQRRPGKCFTETAARFYVAEVLLALEYLHMLGIIYRDLKPENVLVRDDGHIVLSDFDLSLRCAVFPTLVKSTKSSGRHSQPSCIEPSCMKHSCLQPTCFSPHLPGVRRSKASKACTTDVGKPHQTLPVLIAEPSSAHSMSFVGTHEYLAPEIIKGEGHGSAVDWWSFGILLYELLFGKTPFKGSGNRATLFNVVGEPLEFPEFPTISFAARDLIKGLLVKEPQQRLAYRHGTAELKPHPFFQSINWALIRCESPPDVPKMNKFKVGTSGDFTVTVDGNMVGVNVKPSGKYLDMDFF</sequence>
<dbReference type="SMART" id="SM00220">
    <property type="entry name" value="S_TKc"/>
    <property type="match status" value="1"/>
</dbReference>
<keyword evidence="13" id="KW-1185">Reference proteome</keyword>
<feature type="domain" description="Protein kinase" evidence="11">
    <location>
        <begin position="191"/>
        <end position="521"/>
    </location>
</feature>
<comment type="catalytic activity">
    <reaction evidence="8">
        <text>L-threonyl-[protein] + ATP = O-phospho-L-threonyl-[protein] + ADP + H(+)</text>
        <dbReference type="Rhea" id="RHEA:46608"/>
        <dbReference type="Rhea" id="RHEA-COMP:11060"/>
        <dbReference type="Rhea" id="RHEA-COMP:11605"/>
        <dbReference type="ChEBI" id="CHEBI:15378"/>
        <dbReference type="ChEBI" id="CHEBI:30013"/>
        <dbReference type="ChEBI" id="CHEBI:30616"/>
        <dbReference type="ChEBI" id="CHEBI:61977"/>
        <dbReference type="ChEBI" id="CHEBI:456216"/>
        <dbReference type="EC" id="2.7.11.1"/>
    </reaction>
</comment>
<comment type="catalytic activity">
    <reaction evidence="9">
        <text>L-seryl-[protein] + ATP = O-phospho-L-seryl-[protein] + ADP + H(+)</text>
        <dbReference type="Rhea" id="RHEA:17989"/>
        <dbReference type="Rhea" id="RHEA-COMP:9863"/>
        <dbReference type="Rhea" id="RHEA-COMP:11604"/>
        <dbReference type="ChEBI" id="CHEBI:15378"/>
        <dbReference type="ChEBI" id="CHEBI:29999"/>
        <dbReference type="ChEBI" id="CHEBI:30616"/>
        <dbReference type="ChEBI" id="CHEBI:83421"/>
        <dbReference type="ChEBI" id="CHEBI:456216"/>
        <dbReference type="EC" id="2.7.11.1"/>
    </reaction>
</comment>
<dbReference type="Proteomes" id="UP000734854">
    <property type="component" value="Unassembled WGS sequence"/>
</dbReference>
<dbReference type="FunFam" id="1.10.510.10:FF:000020">
    <property type="entry name" value="serine/threonine-protein kinase D6PK-like"/>
    <property type="match status" value="1"/>
</dbReference>
<keyword evidence="6" id="KW-0418">Kinase</keyword>
<keyword evidence="7" id="KW-0067">ATP-binding</keyword>
<evidence type="ECO:0000256" key="3">
    <source>
        <dbReference type="ARBA" id="ARBA00022527"/>
    </source>
</evidence>
<dbReference type="EMBL" id="JACMSC010000007">
    <property type="protein sequence ID" value="KAG6513481.1"/>
    <property type="molecule type" value="Genomic_DNA"/>
</dbReference>
<feature type="region of interest" description="Disordered" evidence="10">
    <location>
        <begin position="118"/>
        <end position="149"/>
    </location>
</feature>
<dbReference type="InterPro" id="IPR008271">
    <property type="entry name" value="Ser/Thr_kinase_AS"/>
</dbReference>
<dbReference type="EC" id="2.7.11.1" evidence="2"/>
<name>A0A8J5LD16_ZINOF</name>
<keyword evidence="3" id="KW-0723">Serine/threonine-protein kinase</keyword>
<dbReference type="PROSITE" id="PS00108">
    <property type="entry name" value="PROTEIN_KINASE_ST"/>
    <property type="match status" value="1"/>
</dbReference>
<dbReference type="CDD" id="cd05574">
    <property type="entry name" value="STKc_phototropin_like"/>
    <property type="match status" value="1"/>
</dbReference>
<dbReference type="FunFam" id="3.30.200.20:FF:000753">
    <property type="entry name" value="Serine/Threonine Kinase"/>
    <property type="match status" value="1"/>
</dbReference>
<feature type="region of interest" description="Disordered" evidence="10">
    <location>
        <begin position="1"/>
        <end position="20"/>
    </location>
</feature>